<name>A0ACC1U6B3_9AGAR</name>
<keyword evidence="2" id="KW-1185">Reference proteome</keyword>
<dbReference type="EMBL" id="MU795033">
    <property type="protein sequence ID" value="KAJ3812136.1"/>
    <property type="molecule type" value="Genomic_DNA"/>
</dbReference>
<dbReference type="Proteomes" id="UP001163835">
    <property type="component" value="Unassembled WGS sequence"/>
</dbReference>
<protein>
    <submittedName>
        <fullName evidence="1">Uncharacterized protein</fullName>
    </submittedName>
</protein>
<evidence type="ECO:0000313" key="2">
    <source>
        <dbReference type="Proteomes" id="UP001163835"/>
    </source>
</evidence>
<reference evidence="1" key="1">
    <citation type="submission" date="2022-09" db="EMBL/GenBank/DDBJ databases">
        <title>A Global Phylogenomic Analysis of the Shiitake Genus Lentinula.</title>
        <authorList>
            <consortium name="DOE Joint Genome Institute"/>
            <person name="Sierra-Patev S."/>
            <person name="Min B."/>
            <person name="Naranjo-Ortiz M."/>
            <person name="Looney B."/>
            <person name="Konkel Z."/>
            <person name="Slot J.C."/>
            <person name="Sakamoto Y."/>
            <person name="Steenwyk J.L."/>
            <person name="Rokas A."/>
            <person name="Carro J."/>
            <person name="Camarero S."/>
            <person name="Ferreira P."/>
            <person name="Molpeceres G."/>
            <person name="Ruiz-Duenas F.J."/>
            <person name="Serrano A."/>
            <person name="Henrissat B."/>
            <person name="Drula E."/>
            <person name="Hughes K.W."/>
            <person name="Mata J.L."/>
            <person name="Ishikawa N.K."/>
            <person name="Vargas-Isla R."/>
            <person name="Ushijima S."/>
            <person name="Smith C.A."/>
            <person name="Ahrendt S."/>
            <person name="Andreopoulos W."/>
            <person name="He G."/>
            <person name="Labutti K."/>
            <person name="Lipzen A."/>
            <person name="Ng V."/>
            <person name="Riley R."/>
            <person name="Sandor L."/>
            <person name="Barry K."/>
            <person name="Martinez A.T."/>
            <person name="Xiao Y."/>
            <person name="Gibbons J.G."/>
            <person name="Terashima K."/>
            <person name="Grigoriev I.V."/>
            <person name="Hibbett D.S."/>
        </authorList>
    </citation>
    <scope>NUCLEOTIDE SEQUENCE</scope>
    <source>
        <strain evidence="1">TMI1499</strain>
    </source>
</reference>
<comment type="caution">
    <text evidence="1">The sequence shown here is derived from an EMBL/GenBank/DDBJ whole genome shotgun (WGS) entry which is preliminary data.</text>
</comment>
<sequence>MFQWIKFSPFCILLLFFLPSLAVNTTNSINSNGLLCAFRTHYEQFHALLISVHSEETDPFLLRLLGEDLEEFKASHHGRPEVISQEHNGHRGRPRTIINPDFLSWAYAHRSTSGISDFLGVSRATVRRRLLENNIAVSGIDPFPSSAGISTNTFEHSEHLEADRSENPVSIPDEIYAQAASIASTSSSPTYLSSISDNQLDALLGQLRVYYCRAGIRMLDGMLRRLGHIVPYERIECALLRIDPIHRVFDRIRIRRRGYSVPGPNSLWHHDGHHQGFINRSIHNVRIERLWVDVSHYVSQTWHDLFTDLELHHGLDASNVNHIWLLQHLFLATINEHLSFWAESWNNHRISQRNAPSRSPEDMFGFDMITNGLRGESLDEVAMTDEELEVFGLDWEGLRDEALLRSLRRNYSNEGSSSWLGQRGPPPELNQVVVDPPPDFVFTKLEY</sequence>
<accession>A0ACC1U6B3</accession>
<proteinExistence type="predicted"/>
<gene>
    <name evidence="1" type="ORF">F5876DRAFT_87905</name>
</gene>
<organism evidence="1 2">
    <name type="scientific">Lentinula aff. lateritia</name>
    <dbReference type="NCBI Taxonomy" id="2804960"/>
    <lineage>
        <taxon>Eukaryota</taxon>
        <taxon>Fungi</taxon>
        <taxon>Dikarya</taxon>
        <taxon>Basidiomycota</taxon>
        <taxon>Agaricomycotina</taxon>
        <taxon>Agaricomycetes</taxon>
        <taxon>Agaricomycetidae</taxon>
        <taxon>Agaricales</taxon>
        <taxon>Marasmiineae</taxon>
        <taxon>Omphalotaceae</taxon>
        <taxon>Lentinula</taxon>
    </lineage>
</organism>
<evidence type="ECO:0000313" key="1">
    <source>
        <dbReference type="EMBL" id="KAJ3812136.1"/>
    </source>
</evidence>